<dbReference type="Proteomes" id="UP000789901">
    <property type="component" value="Unassembled WGS sequence"/>
</dbReference>
<proteinExistence type="predicted"/>
<protein>
    <submittedName>
        <fullName evidence="1">3478_t:CDS:1</fullName>
    </submittedName>
</protein>
<evidence type="ECO:0000313" key="1">
    <source>
        <dbReference type="EMBL" id="CAG8851062.1"/>
    </source>
</evidence>
<sequence>MPHNWLKEYADYYEEVLTNYRAKYHILSAHRLSRRIALQKYLELHHIKYPDPL</sequence>
<reference evidence="1 2" key="1">
    <citation type="submission" date="2021-06" db="EMBL/GenBank/DDBJ databases">
        <authorList>
            <person name="Kallberg Y."/>
            <person name="Tangrot J."/>
            <person name="Rosling A."/>
        </authorList>
    </citation>
    <scope>NUCLEOTIDE SEQUENCE [LARGE SCALE GENOMIC DNA]</scope>
    <source>
        <strain evidence="1 2">120-4 pot B 10/14</strain>
    </source>
</reference>
<name>A0ABN7XA22_GIGMA</name>
<keyword evidence="2" id="KW-1185">Reference proteome</keyword>
<organism evidence="1 2">
    <name type="scientific">Gigaspora margarita</name>
    <dbReference type="NCBI Taxonomy" id="4874"/>
    <lineage>
        <taxon>Eukaryota</taxon>
        <taxon>Fungi</taxon>
        <taxon>Fungi incertae sedis</taxon>
        <taxon>Mucoromycota</taxon>
        <taxon>Glomeromycotina</taxon>
        <taxon>Glomeromycetes</taxon>
        <taxon>Diversisporales</taxon>
        <taxon>Gigasporaceae</taxon>
        <taxon>Gigaspora</taxon>
    </lineage>
</organism>
<feature type="non-terminal residue" evidence="1">
    <location>
        <position position="53"/>
    </location>
</feature>
<dbReference type="EMBL" id="CAJVQB010104077">
    <property type="protein sequence ID" value="CAG8851062.1"/>
    <property type="molecule type" value="Genomic_DNA"/>
</dbReference>
<evidence type="ECO:0000313" key="2">
    <source>
        <dbReference type="Proteomes" id="UP000789901"/>
    </source>
</evidence>
<accession>A0ABN7XA22</accession>
<gene>
    <name evidence="1" type="ORF">GMARGA_LOCUS40542</name>
</gene>
<comment type="caution">
    <text evidence="1">The sequence shown here is derived from an EMBL/GenBank/DDBJ whole genome shotgun (WGS) entry which is preliminary data.</text>
</comment>